<dbReference type="Pfam" id="PF05043">
    <property type="entry name" value="Mga"/>
    <property type="match status" value="1"/>
</dbReference>
<proteinExistence type="predicted"/>
<reference evidence="5 6" key="1">
    <citation type="submission" date="2020-04" db="EMBL/GenBank/DDBJ databases">
        <authorList>
            <person name="Abaymova A."/>
            <person name="Teymurazov M."/>
            <person name="Tazyna O."/>
            <person name="Chatushin Y."/>
            <person name="Svetoch E."/>
            <person name="Pereligyn V."/>
            <person name="Pohylenko V."/>
            <person name="Platonov M."/>
            <person name="Kartsev N."/>
            <person name="Skryabin Y."/>
            <person name="Sizova A."/>
            <person name="Solomentsev V."/>
            <person name="Kislichkina A."/>
            <person name="Bogun A."/>
        </authorList>
    </citation>
    <scope>NUCLEOTIDE SEQUENCE [LARGE SCALE GENOMIC DNA]</scope>
    <source>
        <strain evidence="6">SCPM-O-B-8398 (E28)</strain>
    </source>
</reference>
<dbReference type="Proteomes" id="UP000557857">
    <property type="component" value="Unassembled WGS sequence"/>
</dbReference>
<comment type="caution">
    <text evidence="5">The sequence shown here is derived from an EMBL/GenBank/DDBJ whole genome shotgun (WGS) entry which is preliminary data.</text>
</comment>
<gene>
    <name evidence="5" type="ORF">HI921_14055</name>
</gene>
<evidence type="ECO:0000313" key="5">
    <source>
        <dbReference type="EMBL" id="NMP59567.1"/>
    </source>
</evidence>
<dbReference type="AlphaFoldDB" id="A0A848MUG0"/>
<protein>
    <submittedName>
        <fullName evidence="5">DeoR family transcriptional regulator</fullName>
    </submittedName>
</protein>
<evidence type="ECO:0000313" key="6">
    <source>
        <dbReference type="Proteomes" id="UP000557857"/>
    </source>
</evidence>
<dbReference type="InterPro" id="IPR036388">
    <property type="entry name" value="WH-like_DNA-bd_sf"/>
</dbReference>
<dbReference type="Gene3D" id="1.10.10.10">
    <property type="entry name" value="Winged helix-like DNA-binding domain superfamily/Winged helix DNA-binding domain"/>
    <property type="match status" value="1"/>
</dbReference>
<dbReference type="InterPro" id="IPR013196">
    <property type="entry name" value="HTH_11"/>
</dbReference>
<dbReference type="SUPFAM" id="SSF46785">
    <property type="entry name" value="Winged helix' DNA-binding domain"/>
    <property type="match status" value="1"/>
</dbReference>
<feature type="domain" description="Helix-turn-helix type 11" evidence="4">
    <location>
        <begin position="16"/>
        <end position="57"/>
    </location>
</feature>
<feature type="domain" description="Mga helix-turn-helix" evidence="3">
    <location>
        <begin position="85"/>
        <end position="162"/>
    </location>
</feature>
<dbReference type="Pfam" id="PF08279">
    <property type="entry name" value="HTH_11"/>
    <property type="match status" value="1"/>
</dbReference>
<evidence type="ECO:0000256" key="2">
    <source>
        <dbReference type="ARBA" id="ARBA00023163"/>
    </source>
</evidence>
<evidence type="ECO:0000256" key="1">
    <source>
        <dbReference type="ARBA" id="ARBA00023015"/>
    </source>
</evidence>
<dbReference type="RefSeq" id="WP_169059104.1">
    <property type="nucleotide sequence ID" value="NZ_JABCAG010000061.1"/>
</dbReference>
<dbReference type="PANTHER" id="PTHR30185:SF18">
    <property type="entry name" value="TRANSCRIPTIONAL REGULATOR MTLR"/>
    <property type="match status" value="1"/>
</dbReference>
<evidence type="ECO:0000259" key="3">
    <source>
        <dbReference type="Pfam" id="PF05043"/>
    </source>
</evidence>
<dbReference type="EMBL" id="JABCAG010000061">
    <property type="protein sequence ID" value="NMP59567.1"/>
    <property type="molecule type" value="Genomic_DNA"/>
</dbReference>
<dbReference type="PANTHER" id="PTHR30185">
    <property type="entry name" value="CRYPTIC BETA-GLUCOSIDE BGL OPERON ANTITERMINATOR"/>
    <property type="match status" value="1"/>
</dbReference>
<sequence length="488" mass="57333">MIDLQLNFISNPTTFRWFNILNFIERNRVFTISELAEEFNMSQRTIANDLRELKEHFVDCAIFNSSSSGFTFEEVSLSLYKERKKKLLENEILFELIENIFYGKLERIDELAYSYNYSESTFRRLLSKCSPQLKSYGLAWKSNPLTINGNEASLRKFYKDFFYEGIETPYSIFPDQKLQDLLLNTLSDGLNIANYNVASGTTPTAFYYDFTIAIKRAQQGFKVSIPKQLLEQVHEEKDFLLLLSLKEGISDIFGFHLPKEEFAWIYLVTVCNRTFNYEKFESNFYTHFNLWPELEGITEKYLRELTTNARTRSKLAIFLKSFFLSIKIRDCIDPVLNKEAVDILNTIMSRDNSLFERNLKFLQQFYSHLLTSDKYIQDICTSLTSYSILLFEYYAPSKKVFFLLEGNHLACQFIRIKAIQKFGNKHTLVFIPIQTLTREKLSMADMDLLVTNYSRYISDVIGDINYILIKTIPDNRDWLNIQTQLNSC</sequence>
<organism evidence="5 6">
    <name type="scientific">Enterococcus mundtii</name>
    <dbReference type="NCBI Taxonomy" id="53346"/>
    <lineage>
        <taxon>Bacteria</taxon>
        <taxon>Bacillati</taxon>
        <taxon>Bacillota</taxon>
        <taxon>Bacilli</taxon>
        <taxon>Lactobacillales</taxon>
        <taxon>Enterococcaceae</taxon>
        <taxon>Enterococcus</taxon>
    </lineage>
</organism>
<evidence type="ECO:0000259" key="4">
    <source>
        <dbReference type="Pfam" id="PF08279"/>
    </source>
</evidence>
<keyword evidence="2" id="KW-0804">Transcription</keyword>
<keyword evidence="1" id="KW-0805">Transcription regulation</keyword>
<name>A0A848MUG0_ENTMU</name>
<dbReference type="InterPro" id="IPR036390">
    <property type="entry name" value="WH_DNA-bd_sf"/>
</dbReference>
<accession>A0A848MUG0</accession>
<dbReference type="InterPro" id="IPR050661">
    <property type="entry name" value="BglG_antiterminators"/>
</dbReference>
<dbReference type="InterPro" id="IPR007737">
    <property type="entry name" value="Mga_HTH"/>
</dbReference>